<keyword evidence="2" id="KW-1185">Reference proteome</keyword>
<comment type="caution">
    <text evidence="1">The sequence shown here is derived from an EMBL/GenBank/DDBJ whole genome shotgun (WGS) entry which is preliminary data.</text>
</comment>
<organism evidence="1 2">
    <name type="scientific">Xanthobacter agilis</name>
    <dbReference type="NCBI Taxonomy" id="47492"/>
    <lineage>
        <taxon>Bacteria</taxon>
        <taxon>Pseudomonadati</taxon>
        <taxon>Pseudomonadota</taxon>
        <taxon>Alphaproteobacteria</taxon>
        <taxon>Hyphomicrobiales</taxon>
        <taxon>Xanthobacteraceae</taxon>
        <taxon>Xanthobacter</taxon>
    </lineage>
</organism>
<name>A0ABU0LGA4_XANAG</name>
<evidence type="ECO:0000313" key="2">
    <source>
        <dbReference type="Proteomes" id="UP001241747"/>
    </source>
</evidence>
<accession>A0ABU0LGA4</accession>
<gene>
    <name evidence="1" type="ORF">QOZ94_002932</name>
</gene>
<reference evidence="1 2" key="1">
    <citation type="submission" date="2023-07" db="EMBL/GenBank/DDBJ databases">
        <title>Genomic Encyclopedia of Type Strains, Phase IV (KMG-IV): sequencing the most valuable type-strain genomes for metagenomic binning, comparative biology and taxonomic classification.</title>
        <authorList>
            <person name="Goeker M."/>
        </authorList>
    </citation>
    <scope>NUCLEOTIDE SEQUENCE [LARGE SCALE GENOMIC DNA]</scope>
    <source>
        <strain evidence="1 2">DSM 3770</strain>
    </source>
</reference>
<dbReference type="RefSeq" id="WP_237343789.1">
    <property type="nucleotide sequence ID" value="NZ_JABWGX010000001.1"/>
</dbReference>
<protein>
    <submittedName>
        <fullName evidence="1">Uncharacterized protein</fullName>
    </submittedName>
</protein>
<dbReference type="EMBL" id="JAUSVY010000006">
    <property type="protein sequence ID" value="MDQ0506128.1"/>
    <property type="molecule type" value="Genomic_DNA"/>
</dbReference>
<proteinExistence type="predicted"/>
<evidence type="ECO:0000313" key="1">
    <source>
        <dbReference type="EMBL" id="MDQ0506128.1"/>
    </source>
</evidence>
<sequence length="48" mass="5449">MIGAPIFRYDPYVASPDLPSDLHLIHIAGDPSRSKIWSRPAQHPQNPW</sequence>
<dbReference type="Proteomes" id="UP001241747">
    <property type="component" value="Unassembled WGS sequence"/>
</dbReference>